<accession>A0A225DIS6</accession>
<reference evidence="3" key="1">
    <citation type="submission" date="2017-06" db="EMBL/GenBank/DDBJ databases">
        <title>Genome analysis of Fimbriiglobus ruber SP5, the first member of the order Planctomycetales with confirmed chitinolytic capability.</title>
        <authorList>
            <person name="Ravin N.V."/>
            <person name="Rakitin A.L."/>
            <person name="Ivanova A.A."/>
            <person name="Beletsky A.V."/>
            <person name="Kulichevskaya I.S."/>
            <person name="Mardanov A.V."/>
            <person name="Dedysh S.N."/>
        </authorList>
    </citation>
    <scope>NUCLEOTIDE SEQUENCE [LARGE SCALE GENOMIC DNA]</scope>
    <source>
        <strain evidence="3">SP5</strain>
    </source>
</reference>
<dbReference type="AlphaFoldDB" id="A0A225DIS6"/>
<dbReference type="Proteomes" id="UP000214646">
    <property type="component" value="Unassembled WGS sequence"/>
</dbReference>
<feature type="compositionally biased region" description="Polar residues" evidence="1">
    <location>
        <begin position="1"/>
        <end position="17"/>
    </location>
</feature>
<gene>
    <name evidence="2" type="ORF">FRUB_08838</name>
</gene>
<comment type="caution">
    <text evidence="2">The sequence shown here is derived from an EMBL/GenBank/DDBJ whole genome shotgun (WGS) entry which is preliminary data.</text>
</comment>
<dbReference type="EMBL" id="NIDE01000017">
    <property type="protein sequence ID" value="OWK36275.1"/>
    <property type="molecule type" value="Genomic_DNA"/>
</dbReference>
<evidence type="ECO:0000313" key="3">
    <source>
        <dbReference type="Proteomes" id="UP000214646"/>
    </source>
</evidence>
<protein>
    <submittedName>
        <fullName evidence="2">Uncharacterized protein</fullName>
    </submittedName>
</protein>
<feature type="region of interest" description="Disordered" evidence="1">
    <location>
        <begin position="1"/>
        <end position="58"/>
    </location>
</feature>
<name>A0A225DIS6_9BACT</name>
<proteinExistence type="predicted"/>
<keyword evidence="3" id="KW-1185">Reference proteome</keyword>
<evidence type="ECO:0000313" key="2">
    <source>
        <dbReference type="EMBL" id="OWK36275.1"/>
    </source>
</evidence>
<evidence type="ECO:0000256" key="1">
    <source>
        <dbReference type="SAM" id="MobiDB-lite"/>
    </source>
</evidence>
<organism evidence="2 3">
    <name type="scientific">Fimbriiglobus ruber</name>
    <dbReference type="NCBI Taxonomy" id="1908690"/>
    <lineage>
        <taxon>Bacteria</taxon>
        <taxon>Pseudomonadati</taxon>
        <taxon>Planctomycetota</taxon>
        <taxon>Planctomycetia</taxon>
        <taxon>Gemmatales</taxon>
        <taxon>Gemmataceae</taxon>
        <taxon>Fimbriiglobus</taxon>
    </lineage>
</organism>
<sequence>MKNESSSHQVVTSSGRRQPSGGGTSFEPQWAPYNSPDMNSGDTGGPTAPLPRVPVFAT</sequence>